<dbReference type="OrthoDB" id="9808959at2"/>
<reference evidence="2 3" key="1">
    <citation type="submission" date="2019-01" db="EMBL/GenBank/DDBJ databases">
        <authorList>
            <person name="Chen W.-M."/>
        </authorList>
    </citation>
    <scope>NUCLEOTIDE SEQUENCE [LARGE SCALE GENOMIC DNA]</scope>
    <source>
        <strain evidence="2 3">CCP-7</strain>
    </source>
</reference>
<proteinExistence type="predicted"/>
<dbReference type="Proteomes" id="UP000282971">
    <property type="component" value="Unassembled WGS sequence"/>
</dbReference>
<dbReference type="PANTHER" id="PTHR36180:SF2">
    <property type="entry name" value="BRO FAMILY PROTEIN"/>
    <property type="match status" value="1"/>
</dbReference>
<dbReference type="SMART" id="SM01040">
    <property type="entry name" value="Bro-N"/>
    <property type="match status" value="1"/>
</dbReference>
<dbReference type="PANTHER" id="PTHR36180">
    <property type="entry name" value="DNA-BINDING PROTEIN-RELATED-RELATED"/>
    <property type="match status" value="1"/>
</dbReference>
<dbReference type="RefSeq" id="WP_127745315.1">
    <property type="nucleotide sequence ID" value="NZ_SACN01000002.1"/>
</dbReference>
<evidence type="ECO:0000313" key="3">
    <source>
        <dbReference type="Proteomes" id="UP000282971"/>
    </source>
</evidence>
<name>A0A437M126_9SPHN</name>
<dbReference type="PROSITE" id="PS51750">
    <property type="entry name" value="BRO_N"/>
    <property type="match status" value="1"/>
</dbReference>
<accession>A0A437M126</accession>
<keyword evidence="3" id="KW-1185">Reference proteome</keyword>
<evidence type="ECO:0000313" key="2">
    <source>
        <dbReference type="EMBL" id="RVT91302.1"/>
    </source>
</evidence>
<dbReference type="Pfam" id="PF02498">
    <property type="entry name" value="Bro-N"/>
    <property type="match status" value="1"/>
</dbReference>
<organism evidence="2 3">
    <name type="scientific">Sphingomonas crocodyli</name>
    <dbReference type="NCBI Taxonomy" id="1979270"/>
    <lineage>
        <taxon>Bacteria</taxon>
        <taxon>Pseudomonadati</taxon>
        <taxon>Pseudomonadota</taxon>
        <taxon>Alphaproteobacteria</taxon>
        <taxon>Sphingomonadales</taxon>
        <taxon>Sphingomonadaceae</taxon>
        <taxon>Sphingomonas</taxon>
    </lineage>
</organism>
<gene>
    <name evidence="2" type="ORF">EOD43_17505</name>
</gene>
<dbReference type="InterPro" id="IPR003497">
    <property type="entry name" value="BRO_N_domain"/>
</dbReference>
<dbReference type="AlphaFoldDB" id="A0A437M126"/>
<protein>
    <recommendedName>
        <fullName evidence="1">Bro-N domain-containing protein</fullName>
    </recommendedName>
</protein>
<dbReference type="EMBL" id="SACN01000002">
    <property type="protein sequence ID" value="RVT91302.1"/>
    <property type="molecule type" value="Genomic_DNA"/>
</dbReference>
<comment type="caution">
    <text evidence="2">The sequence shown here is derived from an EMBL/GenBank/DDBJ whole genome shotgun (WGS) entry which is preliminary data.</text>
</comment>
<sequence length="137" mass="14904">MTTNVIPMFTFNGTQLRGVKINGEAWFVASDVCKCLGLSNTTMALRVLDADEKSTLKRFECGMGAGAPVNAVSRPGMLRLVERSSKPEAKEFNRWVRHEVLPQVMDNGGYVAPNAQRFIWGVASGCGAGSNVRPRPC</sequence>
<evidence type="ECO:0000259" key="1">
    <source>
        <dbReference type="PROSITE" id="PS51750"/>
    </source>
</evidence>
<feature type="domain" description="Bro-N" evidence="1">
    <location>
        <begin position="3"/>
        <end position="108"/>
    </location>
</feature>